<evidence type="ECO:0000259" key="3">
    <source>
        <dbReference type="PROSITE" id="PS51677"/>
    </source>
</evidence>
<protein>
    <submittedName>
        <fullName evidence="4">Putative polysaccharide deacetylase</fullName>
    </submittedName>
</protein>
<dbReference type="EMBL" id="KJ081346">
    <property type="protein sequence ID" value="AHJ87077.1"/>
    <property type="molecule type" value="Genomic_DNA"/>
</dbReference>
<dbReference type="PANTHER" id="PTHR34216:SF3">
    <property type="entry name" value="POLY-BETA-1,6-N-ACETYL-D-GLUCOSAMINE N-DEACETYLASE"/>
    <property type="match status" value="1"/>
</dbReference>
<dbReference type="PANTHER" id="PTHR34216">
    <property type="match status" value="1"/>
</dbReference>
<evidence type="ECO:0000313" key="5">
    <source>
        <dbReference type="Proteomes" id="UP000033014"/>
    </source>
</evidence>
<dbReference type="InterPro" id="IPR002509">
    <property type="entry name" value="NODB_dom"/>
</dbReference>
<reference evidence="4 5" key="2">
    <citation type="journal article" date="2015" name="Arch. Virol.">
        <title>Complete genome sequence analysis and identification of putative metallo-beta-lactamase and SpoIIIE homologs in Bacillus cereus group phage BCP8-2, a new member of the proposed Bastille-like group.</title>
        <authorList>
            <person name="Asare P.T."/>
            <person name="Bandara N."/>
            <person name="Jeong T.Y."/>
            <person name="Ryu S."/>
            <person name="Klumpp J."/>
            <person name="Kim K.P."/>
        </authorList>
    </citation>
    <scope>NUCLEOTIDE SEQUENCE [LARGE SCALE GENOMIC DNA]</scope>
    <source>
        <strain evidence="4">BCP8-2</strain>
    </source>
</reference>
<dbReference type="RefSeq" id="YP_009149600.1">
    <property type="nucleotide sequence ID" value="NC_027355.1"/>
</dbReference>
<dbReference type="CDD" id="cd10970">
    <property type="entry name" value="CE4_DAC_u1_6s"/>
    <property type="match status" value="1"/>
</dbReference>
<keyword evidence="5" id="KW-1185">Reference proteome</keyword>
<gene>
    <name evidence="4" type="ORF">BCP8-2_039</name>
</gene>
<proteinExistence type="predicted"/>
<feature type="domain" description="NodB homology" evidence="3">
    <location>
        <begin position="77"/>
        <end position="282"/>
    </location>
</feature>
<dbReference type="GO" id="GO:0016810">
    <property type="term" value="F:hydrolase activity, acting on carbon-nitrogen (but not peptide) bonds"/>
    <property type="evidence" value="ECO:0007669"/>
    <property type="project" value="InterPro"/>
</dbReference>
<comment type="subcellular location">
    <subcellularLocation>
        <location evidence="1">Secreted</location>
    </subcellularLocation>
</comment>
<dbReference type="Gene3D" id="3.20.20.370">
    <property type="entry name" value="Glycoside hydrolase/deacetylase"/>
    <property type="match status" value="1"/>
</dbReference>
<dbReference type="InterPro" id="IPR011330">
    <property type="entry name" value="Glyco_hydro/deAcase_b/a-brl"/>
</dbReference>
<evidence type="ECO:0000256" key="2">
    <source>
        <dbReference type="ARBA" id="ARBA00022729"/>
    </source>
</evidence>
<dbReference type="GO" id="GO:0005975">
    <property type="term" value="P:carbohydrate metabolic process"/>
    <property type="evidence" value="ECO:0007669"/>
    <property type="project" value="InterPro"/>
</dbReference>
<sequence>MDLELQKTVKTINGTEPDKDGNVEIVVGGLTEQQKQDIATAKTESSTAKQQVEAVSGQLINAKNESIQATRTNGKRRCIVSFISDDSYIEDYTILKPIFQPHNIPCCCAVISSYAGRPNQLTDTHLAELHSLGWEFSAHTHNHFHLPTLTRQQQDDELRISKEFLEKKGYKCDYIVYPFGEYNQDTLDVARKYFRFGFTTGASVADYPTGTYTIKRVSLGAYFDAPTKNTLEYYKSKFDEAYANNKWIIFMLHPHDPAFDATQQQHLKDLITYIKTFNVPFMTAGDAYNEMGNMVTVGDGQKEKLVITNTGDIKQTPEYSTEITSQSSAWKTGTGTGQTTPVDFVDAANIKLRMQATSPMTNPSVISVGKNVWGGLKAANDIITSVNDPTLAYFTIVDGRRCIALKGSINIQKVFFSKGFIPGTQYALSGTWRRDVSATGNGGTLRFKHTDDTYTGTVHAASTTWADFSFGSSVGKSVSTIEGTYGSNGNIVYIDLDTLQVEIGVSKSTFEVYKESRLDITASIAINDMLTFENNKLYKNADQVTFANSIKAYKNGTIYVSDGTSPSVYITYPLNAKAAQDLANSQVIAK</sequence>
<dbReference type="KEGG" id="vg:24723303"/>
<name>A0A0E3D9F7_9CAUD</name>
<dbReference type="Proteomes" id="UP000033014">
    <property type="component" value="Segment"/>
</dbReference>
<evidence type="ECO:0000313" key="4">
    <source>
        <dbReference type="EMBL" id="AHJ87077.1"/>
    </source>
</evidence>
<organism evidence="4 5">
    <name type="scientific">Bacillus phage BCP8-2</name>
    <dbReference type="NCBI Taxonomy" id="1129192"/>
    <lineage>
        <taxon>Viruses</taxon>
        <taxon>Duplodnaviria</taxon>
        <taxon>Heunggongvirae</taxon>
        <taxon>Uroviricota</taxon>
        <taxon>Caudoviricetes</taxon>
        <taxon>Herelleviridae</taxon>
        <taxon>Bastillevirinae</taxon>
        <taxon>Caeruleovirus</taxon>
        <taxon>Caeruleovirus BCP82</taxon>
    </lineage>
</organism>
<dbReference type="GeneID" id="24723303"/>
<keyword evidence="2" id="KW-0732">Signal</keyword>
<dbReference type="SUPFAM" id="SSF88713">
    <property type="entry name" value="Glycoside hydrolase/deacetylase"/>
    <property type="match status" value="1"/>
</dbReference>
<dbReference type="InterPro" id="IPR051398">
    <property type="entry name" value="Polysacch_Deacetylase"/>
</dbReference>
<dbReference type="GO" id="GO:0005576">
    <property type="term" value="C:extracellular region"/>
    <property type="evidence" value="ECO:0007669"/>
    <property type="project" value="UniProtKB-SubCell"/>
</dbReference>
<evidence type="ECO:0000256" key="1">
    <source>
        <dbReference type="ARBA" id="ARBA00004613"/>
    </source>
</evidence>
<reference evidence="5" key="1">
    <citation type="submission" date="2014-01" db="EMBL/GenBank/DDBJ databases">
        <title>Genomic and Proteomic Analysis of Broad Host Range Virulent Bacillus Group Phage BCP8-2 Leading To the Creation of New Genus within Myoviruses.</title>
        <authorList>
            <person name="Bandara N."/>
            <person name="Asare P.T."/>
            <person name="Kim K.P."/>
        </authorList>
    </citation>
    <scope>NUCLEOTIDE SEQUENCE [LARGE SCALE GENOMIC DNA]</scope>
</reference>
<dbReference type="PROSITE" id="PS51677">
    <property type="entry name" value="NODB"/>
    <property type="match status" value="1"/>
</dbReference>
<dbReference type="Pfam" id="PF01522">
    <property type="entry name" value="Polysacc_deac_1"/>
    <property type="match status" value="1"/>
</dbReference>
<accession>A0A0E3D9F7</accession>